<accession>A0AAN7P0D4</accession>
<gene>
    <name evidence="7" type="ORF">RN001_013644</name>
</gene>
<evidence type="ECO:0000256" key="1">
    <source>
        <dbReference type="ARBA" id="ARBA00004273"/>
    </source>
</evidence>
<dbReference type="PANTHER" id="PTHR11504:SF0">
    <property type="entry name" value="CYTOCHROME C OXIDASE SUBUNIT"/>
    <property type="match status" value="1"/>
</dbReference>
<evidence type="ECO:0000256" key="5">
    <source>
        <dbReference type="ARBA" id="ARBA00023136"/>
    </source>
</evidence>
<dbReference type="GO" id="GO:0006123">
    <property type="term" value="P:mitochondrial electron transport, cytochrome c to oxygen"/>
    <property type="evidence" value="ECO:0007669"/>
    <property type="project" value="TreeGrafter"/>
</dbReference>
<proteinExistence type="inferred from homology"/>
<evidence type="ECO:0000313" key="8">
    <source>
        <dbReference type="Proteomes" id="UP001353858"/>
    </source>
</evidence>
<dbReference type="GO" id="GO:0005743">
    <property type="term" value="C:mitochondrial inner membrane"/>
    <property type="evidence" value="ECO:0007669"/>
    <property type="project" value="UniProtKB-SubCell"/>
</dbReference>
<keyword evidence="8" id="KW-1185">Reference proteome</keyword>
<evidence type="ECO:0000313" key="7">
    <source>
        <dbReference type="EMBL" id="KAK4874284.1"/>
    </source>
</evidence>
<dbReference type="InterPro" id="IPR036418">
    <property type="entry name" value="Cyt_c_oxidase_su6a_sf"/>
</dbReference>
<organism evidence="7 8">
    <name type="scientific">Aquatica leii</name>
    <dbReference type="NCBI Taxonomy" id="1421715"/>
    <lineage>
        <taxon>Eukaryota</taxon>
        <taxon>Metazoa</taxon>
        <taxon>Ecdysozoa</taxon>
        <taxon>Arthropoda</taxon>
        <taxon>Hexapoda</taxon>
        <taxon>Insecta</taxon>
        <taxon>Pterygota</taxon>
        <taxon>Neoptera</taxon>
        <taxon>Endopterygota</taxon>
        <taxon>Coleoptera</taxon>
        <taxon>Polyphaga</taxon>
        <taxon>Elateriformia</taxon>
        <taxon>Elateroidea</taxon>
        <taxon>Lampyridae</taxon>
        <taxon>Luciolinae</taxon>
        <taxon>Aquatica</taxon>
    </lineage>
</organism>
<keyword evidence="5" id="KW-0472">Membrane</keyword>
<comment type="caution">
    <text evidence="7">The sequence shown here is derived from an EMBL/GenBank/DDBJ whole genome shotgun (WGS) entry which is preliminary data.</text>
</comment>
<dbReference type="Proteomes" id="UP001353858">
    <property type="component" value="Unassembled WGS sequence"/>
</dbReference>
<comment type="similarity">
    <text evidence="6">Belongs to the cytochrome c oxidase subunit 6A family.</text>
</comment>
<dbReference type="GO" id="GO:0030234">
    <property type="term" value="F:enzyme regulator activity"/>
    <property type="evidence" value="ECO:0007669"/>
    <property type="project" value="TreeGrafter"/>
</dbReference>
<dbReference type="EMBL" id="JARPUR010000006">
    <property type="protein sequence ID" value="KAK4874284.1"/>
    <property type="molecule type" value="Genomic_DNA"/>
</dbReference>
<keyword evidence="3" id="KW-0809">Transit peptide</keyword>
<dbReference type="AlphaFoldDB" id="A0AAN7P0D4"/>
<name>A0AAN7P0D4_9COLE</name>
<keyword evidence="2" id="KW-0999">Mitochondrion inner membrane</keyword>
<evidence type="ECO:0000256" key="2">
    <source>
        <dbReference type="ARBA" id="ARBA00022792"/>
    </source>
</evidence>
<dbReference type="PANTHER" id="PTHR11504">
    <property type="entry name" value="CYTOCHROME C OXIDASE POLYPEPTIDE VIA"/>
    <property type="match status" value="1"/>
</dbReference>
<dbReference type="SUPFAM" id="SSF81411">
    <property type="entry name" value="Mitochondrial cytochrome c oxidase subunit VIa"/>
    <property type="match status" value="1"/>
</dbReference>
<reference evidence="8" key="1">
    <citation type="submission" date="2023-01" db="EMBL/GenBank/DDBJ databases">
        <title>Key to firefly adult light organ development and bioluminescence: homeobox transcription factors regulate luciferase expression and transportation to peroxisome.</title>
        <authorList>
            <person name="Fu X."/>
        </authorList>
    </citation>
    <scope>NUCLEOTIDE SEQUENCE [LARGE SCALE GENOMIC DNA]</scope>
</reference>
<dbReference type="InterPro" id="IPR001349">
    <property type="entry name" value="Cyt_c_oxidase_su6a"/>
</dbReference>
<sequence length="133" mass="15133">MNKLIRSFVRRYSQCPCNTPKEQSCPSPKSQLCTPSRLPAYDYITGPSGSHPAPAGGYLLYARISLFVCVPLIIALTLKVFSEQKPIERPEFRPYPFLRKRDKLFPWGGGSDKTLFHNPELNALPKGYEDDIW</sequence>
<evidence type="ECO:0000256" key="3">
    <source>
        <dbReference type="ARBA" id="ARBA00022946"/>
    </source>
</evidence>
<keyword evidence="4" id="KW-0496">Mitochondrion</keyword>
<evidence type="ECO:0000256" key="4">
    <source>
        <dbReference type="ARBA" id="ARBA00023128"/>
    </source>
</evidence>
<dbReference type="Gene3D" id="4.10.95.10">
    <property type="entry name" value="Cytochrome c oxidase, subunit VIa"/>
    <property type="match status" value="1"/>
</dbReference>
<protein>
    <submittedName>
        <fullName evidence="7">Uncharacterized protein</fullName>
    </submittedName>
</protein>
<evidence type="ECO:0000256" key="6">
    <source>
        <dbReference type="RuleBase" id="RU004396"/>
    </source>
</evidence>
<comment type="subcellular location">
    <subcellularLocation>
        <location evidence="1">Mitochondrion inner membrane</location>
    </subcellularLocation>
</comment>
<dbReference type="Pfam" id="PF02046">
    <property type="entry name" value="COX6A"/>
    <property type="match status" value="1"/>
</dbReference>